<dbReference type="Pfam" id="PF04893">
    <property type="entry name" value="Yip1"/>
    <property type="match status" value="1"/>
</dbReference>
<feature type="transmembrane region" description="Helical" evidence="5">
    <location>
        <begin position="21"/>
        <end position="41"/>
    </location>
</feature>
<evidence type="ECO:0000313" key="8">
    <source>
        <dbReference type="Proteomes" id="UP000070186"/>
    </source>
</evidence>
<dbReference type="EMBL" id="LODL01000040">
    <property type="protein sequence ID" value="KXB29034.1"/>
    <property type="molecule type" value="Genomic_DNA"/>
</dbReference>
<dbReference type="InterPro" id="IPR006977">
    <property type="entry name" value="Yip1_dom"/>
</dbReference>
<sequence length="194" mass="21003">MLVSEKTGWEDIDRSHFSARWFLKSLVMPMALLPPVLYAFAELVHPGVVFPLSVPALTPMQLVVSGVVFYGAQILMVGYMAMLLQRISMSRDHDPGYDSAYALAAIAPAPLWLASLSLLVPSLGFVLAVGAVAWIASIMLIRHGVGPLFHIEDKAKAHYIANMAIGAGILAWIVLLVVSAMALSMMLGVWSKMI</sequence>
<evidence type="ECO:0000256" key="1">
    <source>
        <dbReference type="ARBA" id="ARBA00004141"/>
    </source>
</evidence>
<keyword evidence="3 5" id="KW-1133">Transmembrane helix</keyword>
<evidence type="ECO:0000256" key="3">
    <source>
        <dbReference type="ARBA" id="ARBA00022989"/>
    </source>
</evidence>
<feature type="transmembrane region" description="Helical" evidence="5">
    <location>
        <begin position="162"/>
        <end position="190"/>
    </location>
</feature>
<comment type="caution">
    <text evidence="7">The sequence shown here is derived from an EMBL/GenBank/DDBJ whole genome shotgun (WGS) entry which is preliminary data.</text>
</comment>
<evidence type="ECO:0000256" key="2">
    <source>
        <dbReference type="ARBA" id="ARBA00022692"/>
    </source>
</evidence>
<proteinExistence type="predicted"/>
<protein>
    <recommendedName>
        <fullName evidence="6">Yip1 domain-containing protein</fullName>
    </recommendedName>
</protein>
<evidence type="ECO:0000259" key="6">
    <source>
        <dbReference type="Pfam" id="PF04893"/>
    </source>
</evidence>
<feature type="domain" description="Yip1" evidence="6">
    <location>
        <begin position="4"/>
        <end position="174"/>
    </location>
</feature>
<name>A0A133XDL6_9RHOO</name>
<dbReference type="GO" id="GO:0016020">
    <property type="term" value="C:membrane"/>
    <property type="evidence" value="ECO:0007669"/>
    <property type="project" value="UniProtKB-SubCell"/>
</dbReference>
<dbReference type="Proteomes" id="UP000070186">
    <property type="component" value="Unassembled WGS sequence"/>
</dbReference>
<keyword evidence="4 5" id="KW-0472">Membrane</keyword>
<keyword evidence="8" id="KW-1185">Reference proteome</keyword>
<evidence type="ECO:0000256" key="4">
    <source>
        <dbReference type="ARBA" id="ARBA00023136"/>
    </source>
</evidence>
<accession>A0A133XDL6</accession>
<feature type="transmembrane region" description="Helical" evidence="5">
    <location>
        <begin position="61"/>
        <end position="84"/>
    </location>
</feature>
<dbReference type="AlphaFoldDB" id="A0A133XDL6"/>
<organism evidence="7 8">
    <name type="scientific">Dechloromonas denitrificans</name>
    <dbReference type="NCBI Taxonomy" id="281362"/>
    <lineage>
        <taxon>Bacteria</taxon>
        <taxon>Pseudomonadati</taxon>
        <taxon>Pseudomonadota</taxon>
        <taxon>Betaproteobacteria</taxon>
        <taxon>Rhodocyclales</taxon>
        <taxon>Azonexaceae</taxon>
        <taxon>Dechloromonas</taxon>
    </lineage>
</organism>
<feature type="transmembrane region" description="Helical" evidence="5">
    <location>
        <begin position="96"/>
        <end position="113"/>
    </location>
</feature>
<keyword evidence="2 5" id="KW-0812">Transmembrane</keyword>
<reference evidence="7 8" key="1">
    <citation type="submission" date="2015-12" db="EMBL/GenBank/DDBJ databases">
        <title>Nitrous oxide reduction kinetics distinguish bacteria harboring typical versus atypical NosZ.</title>
        <authorList>
            <person name="Yoon S."/>
            <person name="Nissen S."/>
            <person name="Park D."/>
            <person name="Sanford R.A."/>
            <person name="Loeffler F.E."/>
        </authorList>
    </citation>
    <scope>NUCLEOTIDE SEQUENCE [LARGE SCALE GENOMIC DNA]</scope>
    <source>
        <strain evidence="7 8">ATCC BAA-841</strain>
    </source>
</reference>
<evidence type="ECO:0000256" key="5">
    <source>
        <dbReference type="SAM" id="Phobius"/>
    </source>
</evidence>
<comment type="subcellular location">
    <subcellularLocation>
        <location evidence="1">Membrane</location>
        <topology evidence="1">Multi-pass membrane protein</topology>
    </subcellularLocation>
</comment>
<feature type="transmembrane region" description="Helical" evidence="5">
    <location>
        <begin position="119"/>
        <end position="141"/>
    </location>
</feature>
<evidence type="ECO:0000313" key="7">
    <source>
        <dbReference type="EMBL" id="KXB29034.1"/>
    </source>
</evidence>
<gene>
    <name evidence="7" type="ORF">AT959_19635</name>
</gene>